<dbReference type="EMBL" id="CP011129">
    <property type="protein sequence ID" value="ALN83113.1"/>
    <property type="molecule type" value="Genomic_DNA"/>
</dbReference>
<dbReference type="Proteomes" id="UP000060787">
    <property type="component" value="Chromosome"/>
</dbReference>
<organism evidence="1 2">
    <name type="scientific">Lysobacter antibioticus</name>
    <dbReference type="NCBI Taxonomy" id="84531"/>
    <lineage>
        <taxon>Bacteria</taxon>
        <taxon>Pseudomonadati</taxon>
        <taxon>Pseudomonadota</taxon>
        <taxon>Gammaproteobacteria</taxon>
        <taxon>Lysobacterales</taxon>
        <taxon>Lysobacteraceae</taxon>
        <taxon>Lysobacter</taxon>
    </lineage>
</organism>
<evidence type="ECO:0000313" key="1">
    <source>
        <dbReference type="EMBL" id="ALN83113.1"/>
    </source>
</evidence>
<accession>A0A0S2FHS0</accession>
<dbReference type="AlphaFoldDB" id="A0A0S2FHS0"/>
<sequence>MPTDSDAYSAGKNAAEGLLELAPVDIKHGEPGEIEFLLSKFSEDVRAPLERAAQDPEFAAGLIGELGPEGYARLVAATDRTALLDGLNESSHGKAATEMLSLLGQALGSATRMPNSPVDAGFMAKLTENDGFVTDGELDPELAAILLNEGNYTSETAAMLAGHVFLEADPPQIYDRPEGYIDTPAHRASLLTPADHNVEADNVGAWATASHALLRHGGASEMLSLRDSSGNPVVAERLLDPSLTGGTTVMPALVGAILDTPRSNLSTNPNDSAALSAVESLVLANHSRHGDVGEWAREPLGRLYMDYPGEILNIGEGRSAFPAAQSPLGERLANLPADKSGAGADIITAALGADGTPPARLDGPRDPMAPGGGQRYASWQEAIYAATDHYRGQVQSYGPPRDTDVQGTAYVDVEDLADEVSDINAELVQGQFGAHAIAASDRDDDNAAKQAAINVVTDYVALGLGFGAGGGTRAVFANAYNAHAEGPLLNRFFPINGASKVFNATVPEFAQKLVTDQAVQIVNSAALSGSIELPASLLDPATSGLRAPTSGADGAQFAKDLADYIESNDALAEAVDGAAADLMGRVNALSTGAYRGGS</sequence>
<reference evidence="1 2" key="1">
    <citation type="journal article" date="2015" name="BMC Genomics">
        <title>Comparative genomics and metabolic profiling of the genus Lysobacter.</title>
        <authorList>
            <person name="de Bruijn I."/>
            <person name="Cheng X."/>
            <person name="de Jager V."/>
            <person name="Exposito R.G."/>
            <person name="Watrous J."/>
            <person name="Patel N."/>
            <person name="Postma J."/>
            <person name="Dorrestein P.C."/>
            <person name="Kobayashi D."/>
            <person name="Raaijmakers J.M."/>
        </authorList>
    </citation>
    <scope>NUCLEOTIDE SEQUENCE [LARGE SCALE GENOMIC DNA]</scope>
    <source>
        <strain evidence="1 2">76</strain>
    </source>
</reference>
<proteinExistence type="predicted"/>
<protein>
    <submittedName>
        <fullName evidence="1">Uncharacterized protein</fullName>
    </submittedName>
</protein>
<keyword evidence="2" id="KW-1185">Reference proteome</keyword>
<dbReference type="KEGG" id="lab:LA76x_5011"/>
<evidence type="ECO:0000313" key="2">
    <source>
        <dbReference type="Proteomes" id="UP000060787"/>
    </source>
</evidence>
<gene>
    <name evidence="1" type="ORF">LA76x_5011</name>
</gene>
<dbReference type="PATRIC" id="fig|84531.8.peg.5008"/>
<name>A0A0S2FHS0_LYSAN</name>